<dbReference type="GO" id="GO:0000390">
    <property type="term" value="P:spliceosomal complex disassembly"/>
    <property type="evidence" value="ECO:0007669"/>
    <property type="project" value="TreeGrafter"/>
</dbReference>
<organism evidence="8 9">
    <name type="scientific">Rhizopogon vesiculosus</name>
    <dbReference type="NCBI Taxonomy" id="180088"/>
    <lineage>
        <taxon>Eukaryota</taxon>
        <taxon>Fungi</taxon>
        <taxon>Dikarya</taxon>
        <taxon>Basidiomycota</taxon>
        <taxon>Agaricomycotina</taxon>
        <taxon>Agaricomycetes</taxon>
        <taxon>Agaricomycetidae</taxon>
        <taxon>Boletales</taxon>
        <taxon>Suillineae</taxon>
        <taxon>Rhizopogonaceae</taxon>
        <taxon>Rhizopogon</taxon>
    </lineage>
</organism>
<dbReference type="AlphaFoldDB" id="A0A1J8R750"/>
<dbReference type="InterPro" id="IPR001623">
    <property type="entry name" value="DnaJ_domain"/>
</dbReference>
<proteinExistence type="predicted"/>
<keyword evidence="5" id="KW-0539">Nucleus</keyword>
<evidence type="ECO:0000256" key="6">
    <source>
        <dbReference type="SAM" id="MobiDB-lite"/>
    </source>
</evidence>
<evidence type="ECO:0000256" key="4">
    <source>
        <dbReference type="ARBA" id="ARBA00023186"/>
    </source>
</evidence>
<protein>
    <recommendedName>
        <fullName evidence="7">J domain-containing protein</fullName>
    </recommendedName>
</protein>
<dbReference type="PANTHER" id="PTHR44313">
    <property type="entry name" value="DNAJ HOMOLOG SUBFAMILY C MEMBER 17"/>
    <property type="match status" value="1"/>
</dbReference>
<gene>
    <name evidence="8" type="ORF">AZE42_12565</name>
</gene>
<feature type="region of interest" description="Disordered" evidence="6">
    <location>
        <begin position="146"/>
        <end position="173"/>
    </location>
</feature>
<dbReference type="Gene3D" id="1.10.287.110">
    <property type="entry name" value="DnaJ domain"/>
    <property type="match status" value="1"/>
</dbReference>
<evidence type="ECO:0000313" key="9">
    <source>
        <dbReference type="Proteomes" id="UP000183567"/>
    </source>
</evidence>
<dbReference type="SUPFAM" id="SSF46565">
    <property type="entry name" value="Chaperone J-domain"/>
    <property type="match status" value="1"/>
</dbReference>
<evidence type="ECO:0000256" key="5">
    <source>
        <dbReference type="ARBA" id="ARBA00023242"/>
    </source>
</evidence>
<dbReference type="EMBL" id="LVVM01000118">
    <property type="protein sequence ID" value="OJA21465.1"/>
    <property type="molecule type" value="Genomic_DNA"/>
</dbReference>
<evidence type="ECO:0000256" key="2">
    <source>
        <dbReference type="ARBA" id="ARBA00004496"/>
    </source>
</evidence>
<dbReference type="Pfam" id="PF00226">
    <property type="entry name" value="DnaJ"/>
    <property type="match status" value="1"/>
</dbReference>
<dbReference type="CDD" id="cd06257">
    <property type="entry name" value="DnaJ"/>
    <property type="match status" value="1"/>
</dbReference>
<feature type="compositionally biased region" description="Basic and acidic residues" evidence="6">
    <location>
        <begin position="146"/>
        <end position="158"/>
    </location>
</feature>
<dbReference type="InterPro" id="IPR036869">
    <property type="entry name" value="J_dom_sf"/>
</dbReference>
<name>A0A1J8R750_9AGAM</name>
<keyword evidence="4" id="KW-0143">Chaperone</keyword>
<reference evidence="8 9" key="1">
    <citation type="submission" date="2016-03" db="EMBL/GenBank/DDBJ databases">
        <title>Comparative genomics of the ectomycorrhizal sister species Rhizopogon vinicolor and Rhizopogon vesiculosus (Basidiomycota: Boletales) reveals a divergence of the mating type B locus.</title>
        <authorList>
            <person name="Mujic A.B."/>
            <person name="Kuo A."/>
            <person name="Tritt A."/>
            <person name="Lipzen A."/>
            <person name="Chen C."/>
            <person name="Johnson J."/>
            <person name="Sharma A."/>
            <person name="Barry K."/>
            <person name="Grigoriev I.V."/>
            <person name="Spatafora J.W."/>
        </authorList>
    </citation>
    <scope>NUCLEOTIDE SEQUENCE [LARGE SCALE GENOMIC DNA]</scope>
    <source>
        <strain evidence="8 9">AM-OR11-056</strain>
    </source>
</reference>
<evidence type="ECO:0000259" key="7">
    <source>
        <dbReference type="PROSITE" id="PS50076"/>
    </source>
</evidence>
<dbReference type="Proteomes" id="UP000183567">
    <property type="component" value="Unassembled WGS sequence"/>
</dbReference>
<comment type="caution">
    <text evidence="8">The sequence shown here is derived from an EMBL/GenBank/DDBJ whole genome shotgun (WGS) entry which is preliminary data.</text>
</comment>
<dbReference type="InterPro" id="IPR052094">
    <property type="entry name" value="Pre-mRNA-splicing_ERAD"/>
</dbReference>
<dbReference type="GO" id="GO:0005681">
    <property type="term" value="C:spliceosomal complex"/>
    <property type="evidence" value="ECO:0007669"/>
    <property type="project" value="TreeGrafter"/>
</dbReference>
<evidence type="ECO:0000256" key="3">
    <source>
        <dbReference type="ARBA" id="ARBA00022490"/>
    </source>
</evidence>
<dbReference type="PROSITE" id="PS50076">
    <property type="entry name" value="DNAJ_2"/>
    <property type="match status" value="1"/>
</dbReference>
<keyword evidence="9" id="KW-1185">Reference proteome</keyword>
<dbReference type="PRINTS" id="PR00625">
    <property type="entry name" value="JDOMAIN"/>
</dbReference>
<feature type="domain" description="J" evidence="7">
    <location>
        <begin position="12"/>
        <end position="77"/>
    </location>
</feature>
<evidence type="ECO:0000313" key="8">
    <source>
        <dbReference type="EMBL" id="OJA21465.1"/>
    </source>
</evidence>
<dbReference type="GO" id="GO:0005737">
    <property type="term" value="C:cytoplasm"/>
    <property type="evidence" value="ECO:0007669"/>
    <property type="project" value="UniProtKB-SubCell"/>
</dbReference>
<dbReference type="PANTHER" id="PTHR44313:SF1">
    <property type="entry name" value="DNAJ HOMOLOG SUBFAMILY C MEMBER 17"/>
    <property type="match status" value="1"/>
</dbReference>
<feature type="compositionally biased region" description="Low complexity" evidence="6">
    <location>
        <begin position="300"/>
        <end position="319"/>
    </location>
</feature>
<dbReference type="SMART" id="SM00271">
    <property type="entry name" value="DnaJ"/>
    <property type="match status" value="1"/>
</dbReference>
<dbReference type="OrthoDB" id="376357at2759"/>
<evidence type="ECO:0000256" key="1">
    <source>
        <dbReference type="ARBA" id="ARBA00004123"/>
    </source>
</evidence>
<sequence length="362" mass="40225">MPPKGPEEPEGNPYELLGISLEATEAEIRKAYRTRSLKVHPDRNRNDPNAAQKFHALTTASTLLLDPLRRLALDAQLRLQAAKKQRFATFDNKRKTMVTELEEREREFKRSRMVKEQEKVVRETENDRIREEGRRIREQREKELELQTLERERAKSEPEQMAGEDALAPPPLGDLDTTIRVKYALSSHSTLSTASTLAAHLRRFGEIDAGSVVMSQKVKKPKKSKGQAEGDIMVTALVPFNQLGAAFGVVSSAASLKEQGMDVAWAGGSEPPILSWLRERGELGGTAPKRPKSPQTTPASDDTTFSSFPSSFPSFDEAPAPQPPPVATVGMDYESLTLLRMREAERARLEKEILEAEAAEGG</sequence>
<dbReference type="STRING" id="180088.A0A1J8R750"/>
<keyword evidence="3" id="KW-0963">Cytoplasm</keyword>
<comment type="subcellular location">
    <subcellularLocation>
        <location evidence="2">Cytoplasm</location>
    </subcellularLocation>
    <subcellularLocation>
        <location evidence="1">Nucleus</location>
    </subcellularLocation>
</comment>
<feature type="region of interest" description="Disordered" evidence="6">
    <location>
        <begin position="283"/>
        <end position="329"/>
    </location>
</feature>
<accession>A0A1J8R750</accession>